<dbReference type="PANTHER" id="PTHR22916">
    <property type="entry name" value="GLYCOSYLTRANSFERASE"/>
    <property type="match status" value="1"/>
</dbReference>
<evidence type="ECO:0000313" key="3">
    <source>
        <dbReference type="Proteomes" id="UP000294850"/>
    </source>
</evidence>
<protein>
    <submittedName>
        <fullName evidence="2">Glycosyltransferase</fullName>
    </submittedName>
</protein>
<proteinExistence type="predicted"/>
<name>A0A4R5DV20_9BACT</name>
<dbReference type="Gene3D" id="3.90.550.10">
    <property type="entry name" value="Spore Coat Polysaccharide Biosynthesis Protein SpsA, Chain A"/>
    <property type="match status" value="1"/>
</dbReference>
<reference evidence="2 3" key="1">
    <citation type="submission" date="2019-03" db="EMBL/GenBank/DDBJ databases">
        <title>Dyadobacter AR-3-6 sp. nov., isolated from arctic soil.</title>
        <authorList>
            <person name="Chaudhary D.K."/>
        </authorList>
    </citation>
    <scope>NUCLEOTIDE SEQUENCE [LARGE SCALE GENOMIC DNA]</scope>
    <source>
        <strain evidence="2 3">AR-3-6</strain>
    </source>
</reference>
<dbReference type="AlphaFoldDB" id="A0A4R5DV20"/>
<sequence>MKLTIITVNLNNRDGLKKTITSVLGQSFQDFEYIIVDGGSTDGSVEVIKEQQTGCCRWVSEADKGIYHAMNKGIKMANSEYLLFLNSGDFLLDQHTLSQAAGQLDGVEIVYGNLRVGHKDTYRDSLYPAKLTFSYFISKSLPHPSTFIKSTLFQRAGIYDQNMKICADWAFFVRSIGLFKASYKHICQTVSVFNTDGISSSPSSRQLMQQEKMNLLKDDFSFFETDYESYLDMKENIDALRRSKPYKILKFLGLPKYQA</sequence>
<keyword evidence="3" id="KW-1185">Reference proteome</keyword>
<dbReference type="OrthoDB" id="9788101at2"/>
<comment type="caution">
    <text evidence="2">The sequence shown here is derived from an EMBL/GenBank/DDBJ whole genome shotgun (WGS) entry which is preliminary data.</text>
</comment>
<dbReference type="Pfam" id="PF00535">
    <property type="entry name" value="Glycos_transf_2"/>
    <property type="match status" value="1"/>
</dbReference>
<evidence type="ECO:0000313" key="2">
    <source>
        <dbReference type="EMBL" id="TDE14843.1"/>
    </source>
</evidence>
<keyword evidence="2" id="KW-0808">Transferase</keyword>
<dbReference type="PANTHER" id="PTHR22916:SF67">
    <property type="entry name" value="COLANIC ACID BIOSYNTHESIS GLYCOSYL TRANSFERASE WCAE-RELATED"/>
    <property type="match status" value="1"/>
</dbReference>
<accession>A0A4R5DV20</accession>
<dbReference type="SUPFAM" id="SSF53448">
    <property type="entry name" value="Nucleotide-diphospho-sugar transferases"/>
    <property type="match status" value="1"/>
</dbReference>
<feature type="domain" description="Glycosyltransferase 2-like" evidence="1">
    <location>
        <begin position="4"/>
        <end position="129"/>
    </location>
</feature>
<dbReference type="CDD" id="cd06433">
    <property type="entry name" value="GT_2_WfgS_like"/>
    <property type="match status" value="1"/>
</dbReference>
<gene>
    <name evidence="2" type="ORF">E0F88_16825</name>
</gene>
<evidence type="ECO:0000259" key="1">
    <source>
        <dbReference type="Pfam" id="PF00535"/>
    </source>
</evidence>
<organism evidence="2 3">
    <name type="scientific">Dyadobacter psychrotolerans</name>
    <dbReference type="NCBI Taxonomy" id="2541721"/>
    <lineage>
        <taxon>Bacteria</taxon>
        <taxon>Pseudomonadati</taxon>
        <taxon>Bacteroidota</taxon>
        <taxon>Cytophagia</taxon>
        <taxon>Cytophagales</taxon>
        <taxon>Spirosomataceae</taxon>
        <taxon>Dyadobacter</taxon>
    </lineage>
</organism>
<dbReference type="GO" id="GO:0016758">
    <property type="term" value="F:hexosyltransferase activity"/>
    <property type="evidence" value="ECO:0007669"/>
    <property type="project" value="UniProtKB-ARBA"/>
</dbReference>
<dbReference type="Proteomes" id="UP000294850">
    <property type="component" value="Unassembled WGS sequence"/>
</dbReference>
<dbReference type="InterPro" id="IPR029044">
    <property type="entry name" value="Nucleotide-diphossugar_trans"/>
</dbReference>
<dbReference type="InterPro" id="IPR001173">
    <property type="entry name" value="Glyco_trans_2-like"/>
</dbReference>
<dbReference type="EMBL" id="SMFL01000005">
    <property type="protein sequence ID" value="TDE14843.1"/>
    <property type="molecule type" value="Genomic_DNA"/>
</dbReference>
<dbReference type="RefSeq" id="WP_131959427.1">
    <property type="nucleotide sequence ID" value="NZ_SMFL01000005.1"/>
</dbReference>